<gene>
    <name evidence="3" type="ORF">DBRI00130_LOCUS13440</name>
    <name evidence="4" type="ORF">DBRI00130_LOCUS13441</name>
    <name evidence="5" type="ORF">DBRI00130_LOCUS13445</name>
</gene>
<dbReference type="EMBL" id="HBNS01016816">
    <property type="protein sequence ID" value="CAE4604422.1"/>
    <property type="molecule type" value="Transcribed_RNA"/>
</dbReference>
<evidence type="ECO:0000313" key="5">
    <source>
        <dbReference type="EMBL" id="CAE4604430.1"/>
    </source>
</evidence>
<dbReference type="Gene3D" id="2.60.200.20">
    <property type="match status" value="1"/>
</dbReference>
<dbReference type="InterPro" id="IPR008984">
    <property type="entry name" value="SMAD_FHA_dom_sf"/>
</dbReference>
<feature type="domain" description="FHA" evidence="2">
    <location>
        <begin position="148"/>
        <end position="203"/>
    </location>
</feature>
<accession>A0A6V2EN90</accession>
<dbReference type="AlphaFoldDB" id="A0A6V2EN90"/>
<feature type="compositionally biased region" description="Polar residues" evidence="1">
    <location>
        <begin position="88"/>
        <end position="104"/>
    </location>
</feature>
<dbReference type="EMBL" id="HBNS01016817">
    <property type="protein sequence ID" value="CAE4604424.1"/>
    <property type="molecule type" value="Transcribed_RNA"/>
</dbReference>
<protein>
    <recommendedName>
        <fullName evidence="2">FHA domain-containing protein</fullName>
    </recommendedName>
</protein>
<dbReference type="InterPro" id="IPR000253">
    <property type="entry name" value="FHA_dom"/>
</dbReference>
<evidence type="ECO:0000256" key="1">
    <source>
        <dbReference type="SAM" id="MobiDB-lite"/>
    </source>
</evidence>
<evidence type="ECO:0000313" key="3">
    <source>
        <dbReference type="EMBL" id="CAE4604422.1"/>
    </source>
</evidence>
<dbReference type="SUPFAM" id="SSF49879">
    <property type="entry name" value="SMAD/FHA domain"/>
    <property type="match status" value="1"/>
</dbReference>
<evidence type="ECO:0000259" key="2">
    <source>
        <dbReference type="PROSITE" id="PS50006"/>
    </source>
</evidence>
<dbReference type="EMBL" id="HBNS01016821">
    <property type="protein sequence ID" value="CAE4604430.1"/>
    <property type="molecule type" value="Transcribed_RNA"/>
</dbReference>
<feature type="region of interest" description="Disordered" evidence="1">
    <location>
        <begin position="69"/>
        <end position="111"/>
    </location>
</feature>
<dbReference type="Pfam" id="PF00498">
    <property type="entry name" value="FHA"/>
    <property type="match status" value="1"/>
</dbReference>
<evidence type="ECO:0000313" key="4">
    <source>
        <dbReference type="EMBL" id="CAE4604424.1"/>
    </source>
</evidence>
<sequence>MSLAVDFPYDINDEPTEEWTVEQVLHRSLMRRCQRTYEKRDELIARLEAQFEEGKAEIWDSYRRSVAAMNESEDMPQSTAESDPATDENANPSQETASAATSKLSGMEVAEEKKVRRKVSSGYIRVEIITGPYNGNTYDLKPKIRGPCFIGRSSGKKFRERGISLPDDPEVSTSHGKFEVKKKKFYFVDTGSTNGSICEGKDLEPNEPLELKDGMVIKVGVSMLRITLAMNNE</sequence>
<dbReference type="PROSITE" id="PS50006">
    <property type="entry name" value="FHA_DOMAIN"/>
    <property type="match status" value="1"/>
</dbReference>
<proteinExistence type="predicted"/>
<name>A0A6V2EN90_9STRA</name>
<organism evidence="4">
    <name type="scientific">Ditylum brightwellii</name>
    <dbReference type="NCBI Taxonomy" id="49249"/>
    <lineage>
        <taxon>Eukaryota</taxon>
        <taxon>Sar</taxon>
        <taxon>Stramenopiles</taxon>
        <taxon>Ochrophyta</taxon>
        <taxon>Bacillariophyta</taxon>
        <taxon>Mediophyceae</taxon>
        <taxon>Lithodesmiophycidae</taxon>
        <taxon>Lithodesmiales</taxon>
        <taxon>Lithodesmiaceae</taxon>
        <taxon>Ditylum</taxon>
    </lineage>
</organism>
<reference evidence="4" key="1">
    <citation type="submission" date="2021-01" db="EMBL/GenBank/DDBJ databases">
        <authorList>
            <person name="Corre E."/>
            <person name="Pelletier E."/>
            <person name="Niang G."/>
            <person name="Scheremetjew M."/>
            <person name="Finn R."/>
            <person name="Kale V."/>
            <person name="Holt S."/>
            <person name="Cochrane G."/>
            <person name="Meng A."/>
            <person name="Brown T."/>
            <person name="Cohen L."/>
        </authorList>
    </citation>
    <scope>NUCLEOTIDE SEQUENCE</scope>
    <source>
        <strain evidence="4">GSO104</strain>
    </source>
</reference>